<dbReference type="AlphaFoldDB" id="A0A4E0RB01"/>
<dbReference type="GO" id="GO:0016020">
    <property type="term" value="C:membrane"/>
    <property type="evidence" value="ECO:0007669"/>
    <property type="project" value="UniProtKB-SubCell"/>
</dbReference>
<evidence type="ECO:0000256" key="2">
    <source>
        <dbReference type="ARBA" id="ARBA00008727"/>
    </source>
</evidence>
<comment type="subcellular location">
    <subcellularLocation>
        <location evidence="1">Membrane</location>
        <topology evidence="1">Single-pass type I membrane protein</topology>
    </subcellularLocation>
</comment>
<feature type="transmembrane region" description="Helical" evidence="8">
    <location>
        <begin position="578"/>
        <end position="598"/>
    </location>
</feature>
<sequence length="620" mass="70486">MCYRAPVAIRIYATFFILFSRTFGLVHKSSEHHVPCSTYEAGNAMNAPAFVESYLLSEGESLSLDCGVCRQCDNHPVDCWENTDISQWTIQRTRFLGYGGDARGNVDDSSSDLYKIRQRLAERIWPKQTGVSEELRSVIFSEINLDDDRMRSMNILSEINSETKRKQKRNLTHPLAESPRLYIFVAKPSEPGYVMTRSHGKFGKGRIQLIKDNMIIKQTRTEDTGMYYCYYEGRRIREWVVTVVPAHDEPFRYVPQPIGFDRTALEKLREQNDGDNRTLPDEVIPSSTFIASVTTPLSSKYLLKHNLQIHTVWSSWTECSPCTPSDQLPRSPEPAGDGFQIRVGICRVFLLDDFHPVRPHELALKIDALLRMHKSRGLPCRSHLIRDAMRQFGPKALIIRPSEIMLRECVRVCPTVKRFHPRLYKLPKRIQLRVNEGERLVISCPIRGAVAAPISWFYSPLDMDELVNLTTTAFMSDTIKLYGSPSMFLATLLYPVNLVNLFESTRGRYRIDAAQNLIVAEAIANPPLDEVRLNHLICIHGDARTPNESEVSDWAGIIDIEVVPRTYSVVVMSKLSQVVLLVIPFILALGTFVVIAVTMQTERKPNMRAAADGFTNKPPP</sequence>
<evidence type="ECO:0000256" key="1">
    <source>
        <dbReference type="ARBA" id="ARBA00004479"/>
    </source>
</evidence>
<dbReference type="InterPro" id="IPR036179">
    <property type="entry name" value="Ig-like_dom_sf"/>
</dbReference>
<comment type="similarity">
    <text evidence="2">Belongs to the FAM187 family.</text>
</comment>
<evidence type="ECO:0000256" key="8">
    <source>
        <dbReference type="SAM" id="Phobius"/>
    </source>
</evidence>
<comment type="caution">
    <text evidence="11">The sequence shown here is derived from an EMBL/GenBank/DDBJ whole genome shotgun (WGS) entry which is preliminary data.</text>
</comment>
<protein>
    <recommendedName>
        <fullName evidence="10">Ig-like domain-containing protein</fullName>
    </recommendedName>
</protein>
<evidence type="ECO:0000256" key="9">
    <source>
        <dbReference type="SAM" id="SignalP"/>
    </source>
</evidence>
<feature type="chain" id="PRO_5020026284" description="Ig-like domain-containing protein" evidence="9">
    <location>
        <begin position="25"/>
        <end position="620"/>
    </location>
</feature>
<dbReference type="PANTHER" id="PTHR32178:SF6">
    <property type="entry name" value="IG-LIKE DOMAIN-CONTAINING PROTEIN"/>
    <property type="match status" value="1"/>
</dbReference>
<name>A0A4E0RB01_FASHE</name>
<gene>
    <name evidence="11" type="ORF">D915_005531</name>
</gene>
<feature type="domain" description="Ig-like" evidence="10">
    <location>
        <begin position="421"/>
        <end position="457"/>
    </location>
</feature>
<dbReference type="Proteomes" id="UP000230066">
    <property type="component" value="Unassembled WGS sequence"/>
</dbReference>
<dbReference type="InterPro" id="IPR007110">
    <property type="entry name" value="Ig-like_dom"/>
</dbReference>
<accession>A0A4E0RB01</accession>
<keyword evidence="4 9" id="KW-0732">Signal</keyword>
<evidence type="ECO:0000313" key="11">
    <source>
        <dbReference type="EMBL" id="THD23865.1"/>
    </source>
</evidence>
<evidence type="ECO:0000256" key="6">
    <source>
        <dbReference type="ARBA" id="ARBA00023136"/>
    </source>
</evidence>
<reference evidence="11" key="1">
    <citation type="submission" date="2019-03" db="EMBL/GenBank/DDBJ databases">
        <title>Improved annotation for the trematode Fasciola hepatica.</title>
        <authorList>
            <person name="Choi Y.-J."/>
            <person name="Martin J."/>
            <person name="Mitreva M."/>
        </authorList>
    </citation>
    <scope>NUCLEOTIDE SEQUENCE [LARGE SCALE GENOMIC DNA]</scope>
</reference>
<evidence type="ECO:0000256" key="7">
    <source>
        <dbReference type="ARBA" id="ARBA00023180"/>
    </source>
</evidence>
<proteinExistence type="inferred from homology"/>
<evidence type="ECO:0000259" key="10">
    <source>
        <dbReference type="PROSITE" id="PS50835"/>
    </source>
</evidence>
<evidence type="ECO:0000256" key="3">
    <source>
        <dbReference type="ARBA" id="ARBA00022692"/>
    </source>
</evidence>
<organism evidence="11 12">
    <name type="scientific">Fasciola hepatica</name>
    <name type="common">Liver fluke</name>
    <dbReference type="NCBI Taxonomy" id="6192"/>
    <lineage>
        <taxon>Eukaryota</taxon>
        <taxon>Metazoa</taxon>
        <taxon>Spiralia</taxon>
        <taxon>Lophotrochozoa</taxon>
        <taxon>Platyhelminthes</taxon>
        <taxon>Trematoda</taxon>
        <taxon>Digenea</taxon>
        <taxon>Plagiorchiida</taxon>
        <taxon>Echinostomata</taxon>
        <taxon>Echinostomatoidea</taxon>
        <taxon>Fasciolidae</taxon>
        <taxon>Fasciola</taxon>
    </lineage>
</organism>
<feature type="signal peptide" evidence="9">
    <location>
        <begin position="1"/>
        <end position="24"/>
    </location>
</feature>
<keyword evidence="3 8" id="KW-0812">Transmembrane</keyword>
<dbReference type="InterPro" id="IPR039311">
    <property type="entry name" value="FAM187A/B"/>
</dbReference>
<evidence type="ECO:0000313" key="12">
    <source>
        <dbReference type="Proteomes" id="UP000230066"/>
    </source>
</evidence>
<evidence type="ECO:0000256" key="4">
    <source>
        <dbReference type="ARBA" id="ARBA00022729"/>
    </source>
</evidence>
<dbReference type="PROSITE" id="PS50835">
    <property type="entry name" value="IG_LIKE"/>
    <property type="match status" value="1"/>
</dbReference>
<dbReference type="SUPFAM" id="SSF48726">
    <property type="entry name" value="Immunoglobulin"/>
    <property type="match status" value="1"/>
</dbReference>
<dbReference type="EMBL" id="JXXN02001903">
    <property type="protein sequence ID" value="THD23865.1"/>
    <property type="molecule type" value="Genomic_DNA"/>
</dbReference>
<keyword evidence="5 8" id="KW-1133">Transmembrane helix</keyword>
<keyword evidence="12" id="KW-1185">Reference proteome</keyword>
<evidence type="ECO:0000256" key="5">
    <source>
        <dbReference type="ARBA" id="ARBA00022989"/>
    </source>
</evidence>
<dbReference type="PANTHER" id="PTHR32178">
    <property type="entry name" value="FAM187"/>
    <property type="match status" value="1"/>
</dbReference>
<keyword evidence="6 8" id="KW-0472">Membrane</keyword>
<keyword evidence="7" id="KW-0325">Glycoprotein</keyword>